<evidence type="ECO:0000313" key="8">
    <source>
        <dbReference type="EMBL" id="KAG6501291.1"/>
    </source>
</evidence>
<dbReference type="SUPFAM" id="SSF57959">
    <property type="entry name" value="Leucine zipper domain"/>
    <property type="match status" value="1"/>
</dbReference>
<proteinExistence type="predicted"/>
<dbReference type="Pfam" id="PF00170">
    <property type="entry name" value="bZIP_1"/>
    <property type="match status" value="1"/>
</dbReference>
<dbReference type="GO" id="GO:0045893">
    <property type="term" value="P:positive regulation of DNA-templated transcription"/>
    <property type="evidence" value="ECO:0007669"/>
    <property type="project" value="TreeGrafter"/>
</dbReference>
<dbReference type="EMBL" id="JACMSC010000011">
    <property type="protein sequence ID" value="KAG6501291.1"/>
    <property type="molecule type" value="Genomic_DNA"/>
</dbReference>
<evidence type="ECO:0000256" key="6">
    <source>
        <dbReference type="SAM" id="MobiDB-lite"/>
    </source>
</evidence>
<dbReference type="SMART" id="SM00338">
    <property type="entry name" value="BRLZ"/>
    <property type="match status" value="1"/>
</dbReference>
<evidence type="ECO:0000256" key="4">
    <source>
        <dbReference type="ARBA" id="ARBA00023242"/>
    </source>
</evidence>
<dbReference type="GO" id="GO:0003700">
    <property type="term" value="F:DNA-binding transcription factor activity"/>
    <property type="evidence" value="ECO:0007669"/>
    <property type="project" value="InterPro"/>
</dbReference>
<sequence>MQFAAAVHVVNNVHADLNAADSFVVKPTLHLNLATAAPIRNWALMIFPSLYFLHTTPLLRLPSLFSLPSPSPSKLLAMLVLDPALFDSPGPVRSPSGSCDPQSTDKQRRLRRKISNRESARRCRVRKRRHFEELQTESDRLTALNRDLENRAGFMSHRCFLFRRENHRLRAESAALVRRLSELRQLILLRHVSMAAPGGFAGLVYEQALASLMT</sequence>
<keyword evidence="3" id="KW-0804">Transcription</keyword>
<accession>A0A8J5G787</accession>
<organism evidence="8 9">
    <name type="scientific">Zingiber officinale</name>
    <name type="common">Ginger</name>
    <name type="synonym">Amomum zingiber</name>
    <dbReference type="NCBI Taxonomy" id="94328"/>
    <lineage>
        <taxon>Eukaryota</taxon>
        <taxon>Viridiplantae</taxon>
        <taxon>Streptophyta</taxon>
        <taxon>Embryophyta</taxon>
        <taxon>Tracheophyta</taxon>
        <taxon>Spermatophyta</taxon>
        <taxon>Magnoliopsida</taxon>
        <taxon>Liliopsida</taxon>
        <taxon>Zingiberales</taxon>
        <taxon>Zingiberaceae</taxon>
        <taxon>Zingiber</taxon>
    </lineage>
</organism>
<evidence type="ECO:0000256" key="1">
    <source>
        <dbReference type="ARBA" id="ARBA00023015"/>
    </source>
</evidence>
<keyword evidence="4" id="KW-0539">Nucleus</keyword>
<protein>
    <recommendedName>
        <fullName evidence="7">BZIP domain-containing protein</fullName>
    </recommendedName>
</protein>
<dbReference type="GO" id="GO:0000976">
    <property type="term" value="F:transcription cis-regulatory region binding"/>
    <property type="evidence" value="ECO:0007669"/>
    <property type="project" value="TreeGrafter"/>
</dbReference>
<comment type="caution">
    <text evidence="8">The sequence shown here is derived from an EMBL/GenBank/DDBJ whole genome shotgun (WGS) entry which is preliminary data.</text>
</comment>
<evidence type="ECO:0000256" key="5">
    <source>
        <dbReference type="SAM" id="Coils"/>
    </source>
</evidence>
<feature type="domain" description="BZIP" evidence="7">
    <location>
        <begin position="106"/>
        <end position="176"/>
    </location>
</feature>
<dbReference type="PROSITE" id="PS00036">
    <property type="entry name" value="BZIP_BASIC"/>
    <property type="match status" value="1"/>
</dbReference>
<dbReference type="AlphaFoldDB" id="A0A8J5G787"/>
<keyword evidence="5" id="KW-0175">Coiled coil</keyword>
<dbReference type="PANTHER" id="PTHR45764">
    <property type="entry name" value="BZIP TRANSCRIPTION FACTOR 44"/>
    <property type="match status" value="1"/>
</dbReference>
<dbReference type="PANTHER" id="PTHR45764:SF21">
    <property type="entry name" value="OS03G0770000 PROTEIN"/>
    <property type="match status" value="1"/>
</dbReference>
<dbReference type="Gene3D" id="1.20.5.170">
    <property type="match status" value="1"/>
</dbReference>
<dbReference type="InterPro" id="IPR046347">
    <property type="entry name" value="bZIP_sf"/>
</dbReference>
<dbReference type="PROSITE" id="PS50217">
    <property type="entry name" value="BZIP"/>
    <property type="match status" value="1"/>
</dbReference>
<feature type="coiled-coil region" evidence="5">
    <location>
        <begin position="131"/>
        <end position="186"/>
    </location>
</feature>
<keyword evidence="1" id="KW-0805">Transcription regulation</keyword>
<evidence type="ECO:0000313" key="9">
    <source>
        <dbReference type="Proteomes" id="UP000734854"/>
    </source>
</evidence>
<feature type="compositionally biased region" description="Polar residues" evidence="6">
    <location>
        <begin position="95"/>
        <end position="104"/>
    </location>
</feature>
<name>A0A8J5G787_ZINOF</name>
<evidence type="ECO:0000259" key="7">
    <source>
        <dbReference type="PROSITE" id="PS50217"/>
    </source>
</evidence>
<keyword evidence="2" id="KW-0238">DNA-binding</keyword>
<gene>
    <name evidence="8" type="ORF">ZIOFF_041170</name>
</gene>
<keyword evidence="9" id="KW-1185">Reference proteome</keyword>
<evidence type="ECO:0000256" key="2">
    <source>
        <dbReference type="ARBA" id="ARBA00023125"/>
    </source>
</evidence>
<dbReference type="Proteomes" id="UP000734854">
    <property type="component" value="Unassembled WGS sequence"/>
</dbReference>
<dbReference type="InterPro" id="IPR004827">
    <property type="entry name" value="bZIP"/>
</dbReference>
<dbReference type="GO" id="GO:0005634">
    <property type="term" value="C:nucleus"/>
    <property type="evidence" value="ECO:0007669"/>
    <property type="project" value="TreeGrafter"/>
</dbReference>
<evidence type="ECO:0000256" key="3">
    <source>
        <dbReference type="ARBA" id="ARBA00023163"/>
    </source>
</evidence>
<reference evidence="8 9" key="1">
    <citation type="submission" date="2020-08" db="EMBL/GenBank/DDBJ databases">
        <title>Plant Genome Project.</title>
        <authorList>
            <person name="Zhang R.-G."/>
        </authorList>
    </citation>
    <scope>NUCLEOTIDE SEQUENCE [LARGE SCALE GENOMIC DNA]</scope>
    <source>
        <tissue evidence="8">Rhizome</tissue>
    </source>
</reference>
<feature type="region of interest" description="Disordered" evidence="6">
    <location>
        <begin position="89"/>
        <end position="119"/>
    </location>
</feature>